<dbReference type="EMBL" id="CAEZVM010000028">
    <property type="protein sequence ID" value="CAB4633606.1"/>
    <property type="molecule type" value="Genomic_DNA"/>
</dbReference>
<dbReference type="Pfam" id="PF00440">
    <property type="entry name" value="TetR_N"/>
    <property type="match status" value="1"/>
</dbReference>
<proteinExistence type="predicted"/>
<keyword evidence="1" id="KW-0805">Transcription regulation</keyword>
<gene>
    <name evidence="5" type="ORF">UFOPK2032_00792</name>
</gene>
<dbReference type="PROSITE" id="PS50977">
    <property type="entry name" value="HTH_TETR_2"/>
    <property type="match status" value="1"/>
</dbReference>
<dbReference type="SUPFAM" id="SSF46689">
    <property type="entry name" value="Homeodomain-like"/>
    <property type="match status" value="1"/>
</dbReference>
<dbReference type="SUPFAM" id="SSF48498">
    <property type="entry name" value="Tetracyclin repressor-like, C-terminal domain"/>
    <property type="match status" value="1"/>
</dbReference>
<dbReference type="GO" id="GO:0003677">
    <property type="term" value="F:DNA binding"/>
    <property type="evidence" value="ECO:0007669"/>
    <property type="project" value="UniProtKB-KW"/>
</dbReference>
<keyword evidence="2" id="KW-0238">DNA-binding</keyword>
<evidence type="ECO:0000256" key="2">
    <source>
        <dbReference type="ARBA" id="ARBA00023125"/>
    </source>
</evidence>
<name>A0A6J6J9S1_9ZZZZ</name>
<dbReference type="InterPro" id="IPR009057">
    <property type="entry name" value="Homeodomain-like_sf"/>
</dbReference>
<accession>A0A6J6J9S1</accession>
<evidence type="ECO:0000259" key="4">
    <source>
        <dbReference type="PROSITE" id="PS50977"/>
    </source>
</evidence>
<reference evidence="5" key="1">
    <citation type="submission" date="2020-05" db="EMBL/GenBank/DDBJ databases">
        <authorList>
            <person name="Chiriac C."/>
            <person name="Salcher M."/>
            <person name="Ghai R."/>
            <person name="Kavagutti S V."/>
        </authorList>
    </citation>
    <scope>NUCLEOTIDE SEQUENCE</scope>
</reference>
<dbReference type="InterPro" id="IPR036271">
    <property type="entry name" value="Tet_transcr_reg_TetR-rel_C_sf"/>
</dbReference>
<sequence length="207" mass="22569">MGNMKKYHHGNLEEALLTAGLQEAKARGPRNLGVNFLAKAVKVSPTAVYRHFLSGESLRASISQQAREELARQMLKAIATQTDVKNRFRAVGRAYINFALNEPGLFAVAFVACEEGPQREDSPSAWMVLQDSILDICNAKLIEASEVQQVASFAWATVHGFATLAGGSDPRRPKTNEKTISDLLDRTWSGIIQLGSKNSAKDKLGAN</sequence>
<protein>
    <submittedName>
        <fullName evidence="5">Unannotated protein</fullName>
    </submittedName>
</protein>
<dbReference type="Pfam" id="PF13305">
    <property type="entry name" value="TetR_C_33"/>
    <property type="match status" value="1"/>
</dbReference>
<evidence type="ECO:0000313" key="5">
    <source>
        <dbReference type="EMBL" id="CAB4633606.1"/>
    </source>
</evidence>
<evidence type="ECO:0000256" key="1">
    <source>
        <dbReference type="ARBA" id="ARBA00023015"/>
    </source>
</evidence>
<dbReference type="InterPro" id="IPR001647">
    <property type="entry name" value="HTH_TetR"/>
</dbReference>
<feature type="domain" description="HTH tetR-type" evidence="4">
    <location>
        <begin position="10"/>
        <end position="70"/>
    </location>
</feature>
<evidence type="ECO:0000256" key="3">
    <source>
        <dbReference type="ARBA" id="ARBA00023163"/>
    </source>
</evidence>
<organism evidence="5">
    <name type="scientific">freshwater metagenome</name>
    <dbReference type="NCBI Taxonomy" id="449393"/>
    <lineage>
        <taxon>unclassified sequences</taxon>
        <taxon>metagenomes</taxon>
        <taxon>ecological metagenomes</taxon>
    </lineage>
</organism>
<dbReference type="InterPro" id="IPR025996">
    <property type="entry name" value="MT1864/Rv1816-like_C"/>
</dbReference>
<keyword evidence="3" id="KW-0804">Transcription</keyword>
<dbReference type="Gene3D" id="1.10.357.10">
    <property type="entry name" value="Tetracycline Repressor, domain 2"/>
    <property type="match status" value="1"/>
</dbReference>
<dbReference type="AlphaFoldDB" id="A0A6J6J9S1"/>